<feature type="binding site" evidence="9">
    <location>
        <position position="132"/>
    </location>
    <ligand>
        <name>substrate</name>
    </ligand>
</feature>
<evidence type="ECO:0000256" key="5">
    <source>
        <dbReference type="ARBA" id="ARBA00023002"/>
    </source>
</evidence>
<dbReference type="GO" id="GO:0019441">
    <property type="term" value="P:L-tryptophan catabolic process to kynurenine"/>
    <property type="evidence" value="ECO:0007669"/>
    <property type="project" value="UniProtKB-UniRule"/>
</dbReference>
<dbReference type="Pfam" id="PF03301">
    <property type="entry name" value="Trp_dioxygenase"/>
    <property type="match status" value="2"/>
</dbReference>
<evidence type="ECO:0000256" key="3">
    <source>
        <dbReference type="ARBA" id="ARBA00022723"/>
    </source>
</evidence>
<gene>
    <name evidence="9" type="primary">kynA</name>
    <name evidence="11" type="ORF">HNQ44_000981</name>
</gene>
<dbReference type="Gene3D" id="1.20.58.480">
    <property type="match status" value="1"/>
</dbReference>
<dbReference type="InterPro" id="IPR037217">
    <property type="entry name" value="Trp/Indoleamine_2_3_dOase-like"/>
</dbReference>
<keyword evidence="7 9" id="KW-0823">Tryptophan catabolism</keyword>
<feature type="binding site" evidence="9">
    <location>
        <position position="269"/>
    </location>
    <ligand>
        <name>substrate</name>
    </ligand>
</feature>
<accession>A0A7W8FU88</accession>
<reference evidence="11 12" key="1">
    <citation type="submission" date="2020-08" db="EMBL/GenBank/DDBJ databases">
        <title>Genomic Encyclopedia of Type Strains, Phase IV (KMG-IV): sequencing the most valuable type-strain genomes for metagenomic binning, comparative biology and taxonomic classification.</title>
        <authorList>
            <person name="Goeker M."/>
        </authorList>
    </citation>
    <scope>NUCLEOTIDE SEQUENCE [LARGE SCALE GENOMIC DNA]</scope>
    <source>
        <strain evidence="11 12">DSM 15895</strain>
    </source>
</reference>
<dbReference type="NCBIfam" id="TIGR03036">
    <property type="entry name" value="trp_2_3_diox"/>
    <property type="match status" value="1"/>
</dbReference>
<sequence length="297" mass="34364">MRTAEDEQDGAQSMNDYKNGQNIAAANESSIRTDFKESMTYGEYLHLDQLLNAQGGVSGHHDETLFIIIHQVSELWMKLILHELTSAIDHIGNDDLQPAFKQLARVSKIQSQIIQGWDVLATMTPAEYMEFRGDLGNASGFQSYQYRMIEFALGYKTQHVLKIYEKDDALHQTLLEAFGKPGLYDAAIQKLARSGFHINPDVLNRDVTKVYESDESVREAWKTVYRDVETHWELYQLAEKLVDIEDWLQQWRFRHMKTVERIIGFKQGTGGSSGVNYLKKVLDQYFFPELWEIRTEI</sequence>
<dbReference type="GO" id="GO:0004833">
    <property type="term" value="F:L-tryptophan 2,3-dioxygenase activity"/>
    <property type="evidence" value="ECO:0007669"/>
    <property type="project" value="UniProtKB-UniRule"/>
</dbReference>
<keyword evidence="4 9" id="KW-0223">Dioxygenase</keyword>
<keyword evidence="6 9" id="KW-0408">Iron</keyword>
<proteinExistence type="inferred from homology"/>
<dbReference type="GO" id="GO:0019442">
    <property type="term" value="P:L-tryptophan catabolic process to acetyl-CoA"/>
    <property type="evidence" value="ECO:0007669"/>
    <property type="project" value="TreeGrafter"/>
</dbReference>
<evidence type="ECO:0000256" key="2">
    <source>
        <dbReference type="ARBA" id="ARBA00022617"/>
    </source>
</evidence>
<keyword evidence="5 9" id="KW-0560">Oxidoreductase</keyword>
<comment type="cofactor">
    <cofactor evidence="9">
        <name>heme</name>
        <dbReference type="ChEBI" id="CHEBI:30413"/>
    </cofactor>
    <text evidence="9">Binds 1 heme group per subunit.</text>
</comment>
<dbReference type="InterPro" id="IPR004981">
    <property type="entry name" value="Trp_2_3_dOase"/>
</dbReference>
<comment type="caution">
    <text evidence="11">The sequence shown here is derived from an EMBL/GenBank/DDBJ whole genome shotgun (WGS) entry which is preliminary data.</text>
</comment>
<dbReference type="GO" id="GO:0046872">
    <property type="term" value="F:metal ion binding"/>
    <property type="evidence" value="ECO:0007669"/>
    <property type="project" value="UniProtKB-KW"/>
</dbReference>
<organism evidence="11 12">
    <name type="scientific">Planococcus koreensis</name>
    <dbReference type="NCBI Taxonomy" id="112331"/>
    <lineage>
        <taxon>Bacteria</taxon>
        <taxon>Bacillati</taxon>
        <taxon>Bacillota</taxon>
        <taxon>Bacilli</taxon>
        <taxon>Bacillales</taxon>
        <taxon>Caryophanaceae</taxon>
        <taxon>Planococcus</taxon>
    </lineage>
</organism>
<feature type="region of interest" description="Disordered" evidence="10">
    <location>
        <begin position="1"/>
        <end position="22"/>
    </location>
</feature>
<evidence type="ECO:0000256" key="1">
    <source>
        <dbReference type="ARBA" id="ARBA00011881"/>
    </source>
</evidence>
<feature type="binding site" evidence="9">
    <location>
        <position position="128"/>
    </location>
    <ligand>
        <name>substrate</name>
    </ligand>
</feature>
<comment type="function">
    <text evidence="9">Heme-dependent dioxygenase that catalyzes the oxidative cleavage of the L-tryptophan (L-Trp) pyrrole ring and converts L-tryptophan to N-formyl-L-kynurenine. Catalyzes the oxidative cleavage of the indole moiety.</text>
</comment>
<keyword evidence="2 9" id="KW-0349">Heme</keyword>
<dbReference type="SUPFAM" id="SSF140959">
    <property type="entry name" value="Indolic compounds 2,3-dioxygenase-like"/>
    <property type="match status" value="1"/>
</dbReference>
<dbReference type="HAMAP" id="MF_01972">
    <property type="entry name" value="T23O"/>
    <property type="match status" value="1"/>
</dbReference>
<dbReference type="PANTHER" id="PTHR10138">
    <property type="entry name" value="TRYPTOPHAN 2,3-DIOXYGENASE"/>
    <property type="match status" value="1"/>
</dbReference>
<evidence type="ECO:0000256" key="4">
    <source>
        <dbReference type="ARBA" id="ARBA00022964"/>
    </source>
</evidence>
<dbReference type="PANTHER" id="PTHR10138:SF0">
    <property type="entry name" value="TRYPTOPHAN 2,3-DIOXYGENASE"/>
    <property type="match status" value="1"/>
</dbReference>
<evidence type="ECO:0000256" key="8">
    <source>
        <dbReference type="ARBA" id="ARBA00050412"/>
    </source>
</evidence>
<keyword evidence="3 9" id="KW-0479">Metal-binding</keyword>
<dbReference type="Proteomes" id="UP000525923">
    <property type="component" value="Unassembled WGS sequence"/>
</dbReference>
<evidence type="ECO:0000256" key="10">
    <source>
        <dbReference type="SAM" id="MobiDB-lite"/>
    </source>
</evidence>
<evidence type="ECO:0000313" key="12">
    <source>
        <dbReference type="Proteomes" id="UP000525923"/>
    </source>
</evidence>
<comment type="pathway">
    <text evidence="9">Amino-acid degradation; L-tryptophan degradation via kynurenine pathway; L-kynurenine from L-tryptophan: step 1/2.</text>
</comment>
<dbReference type="InterPro" id="IPR017485">
    <property type="entry name" value="Trp_2-3-dOase_bac"/>
</dbReference>
<comment type="subunit">
    <text evidence="1 9">Homotetramer.</text>
</comment>
<dbReference type="AlphaFoldDB" id="A0A7W8FU88"/>
<feature type="binding site" description="axial binding residue" evidence="9">
    <location>
        <position position="255"/>
    </location>
    <ligand>
        <name>heme</name>
        <dbReference type="ChEBI" id="CHEBI:30413"/>
    </ligand>
    <ligandPart>
        <name>Fe</name>
        <dbReference type="ChEBI" id="CHEBI:18248"/>
    </ligandPart>
</feature>
<keyword evidence="12" id="KW-1185">Reference proteome</keyword>
<dbReference type="UniPathway" id="UPA00333">
    <property type="reaction ID" value="UER00453"/>
</dbReference>
<name>A0A7W8FU88_9BACL</name>
<dbReference type="FunFam" id="1.20.58.480:FF:000001">
    <property type="entry name" value="Tryptophan 2,3-dioxygenase"/>
    <property type="match status" value="1"/>
</dbReference>
<feature type="binding site" evidence="9">
    <location>
        <begin position="66"/>
        <end position="70"/>
    </location>
    <ligand>
        <name>substrate</name>
    </ligand>
</feature>
<feature type="compositionally biased region" description="Polar residues" evidence="10">
    <location>
        <begin position="10"/>
        <end position="22"/>
    </location>
</feature>
<evidence type="ECO:0000313" key="11">
    <source>
        <dbReference type="EMBL" id="MBB5179557.1"/>
    </source>
</evidence>
<dbReference type="GO" id="GO:0020037">
    <property type="term" value="F:heme binding"/>
    <property type="evidence" value="ECO:0007669"/>
    <property type="project" value="UniProtKB-UniRule"/>
</dbReference>
<comment type="catalytic activity">
    <reaction evidence="8 9">
        <text>L-tryptophan + O2 = N-formyl-L-kynurenine</text>
        <dbReference type="Rhea" id="RHEA:24536"/>
        <dbReference type="ChEBI" id="CHEBI:15379"/>
        <dbReference type="ChEBI" id="CHEBI:57912"/>
        <dbReference type="ChEBI" id="CHEBI:58629"/>
        <dbReference type="EC" id="1.13.11.11"/>
    </reaction>
</comment>
<protein>
    <recommendedName>
        <fullName evidence="9">Tryptophan 2,3-dioxygenase</fullName>
        <shortName evidence="9">TDO</shortName>
        <ecNumber evidence="9">1.13.11.11</ecNumber>
    </recommendedName>
    <alternativeName>
        <fullName evidence="9">Tryptamin 2,3-dioxygenase</fullName>
    </alternativeName>
    <alternativeName>
        <fullName evidence="9">Tryptophan oxygenase</fullName>
        <shortName evidence="9">TO</shortName>
        <shortName evidence="9">TRPO</shortName>
    </alternativeName>
    <alternativeName>
        <fullName evidence="9">Tryptophan pyrrolase</fullName>
    </alternativeName>
    <alternativeName>
        <fullName evidence="9">Tryptophanase</fullName>
    </alternativeName>
</protein>
<evidence type="ECO:0000256" key="6">
    <source>
        <dbReference type="ARBA" id="ARBA00023004"/>
    </source>
</evidence>
<evidence type="ECO:0000256" key="9">
    <source>
        <dbReference type="HAMAP-Rule" id="MF_01972"/>
    </source>
</evidence>
<dbReference type="EC" id="1.13.11.11" evidence="9"/>
<evidence type="ECO:0000256" key="7">
    <source>
        <dbReference type="ARBA" id="ARBA00023079"/>
    </source>
</evidence>
<dbReference type="EMBL" id="JACHHE010000002">
    <property type="protein sequence ID" value="MBB5179557.1"/>
    <property type="molecule type" value="Genomic_DNA"/>
</dbReference>
<comment type="similarity">
    <text evidence="9">Belongs to the tryptophan 2,3-dioxygenase family.</text>
</comment>